<dbReference type="OrthoDB" id="4322898at2"/>
<accession>A0A6I4WHP3</accession>
<dbReference type="SUPFAM" id="SSF51621">
    <property type="entry name" value="Phosphoenolpyruvate/pyruvate domain"/>
    <property type="match status" value="1"/>
</dbReference>
<dbReference type="PIRSF" id="PIRSF015582">
    <property type="entry name" value="Cit_lyase_B"/>
    <property type="match status" value="1"/>
</dbReference>
<keyword evidence="8" id="KW-1185">Reference proteome</keyword>
<evidence type="ECO:0000256" key="3">
    <source>
        <dbReference type="ARBA" id="ARBA00022842"/>
    </source>
</evidence>
<evidence type="ECO:0000256" key="4">
    <source>
        <dbReference type="PIRSR" id="PIRSR015582-1"/>
    </source>
</evidence>
<feature type="binding site" evidence="5">
    <location>
        <position position="146"/>
    </location>
    <ligand>
        <name>Mg(2+)</name>
        <dbReference type="ChEBI" id="CHEBI:18420"/>
    </ligand>
</feature>
<dbReference type="RefSeq" id="WP_161106039.1">
    <property type="nucleotide sequence ID" value="NZ_JBHLYI010000015.1"/>
</dbReference>
<dbReference type="GO" id="GO:0000287">
    <property type="term" value="F:magnesium ion binding"/>
    <property type="evidence" value="ECO:0007669"/>
    <property type="project" value="TreeGrafter"/>
</dbReference>
<dbReference type="AlphaFoldDB" id="A0A6I4WHP3"/>
<evidence type="ECO:0000256" key="5">
    <source>
        <dbReference type="PIRSR" id="PIRSR015582-2"/>
    </source>
</evidence>
<reference evidence="7 8" key="1">
    <citation type="submission" date="2019-12" db="EMBL/GenBank/DDBJ databases">
        <title>Nocardia macrotermitis sp. nov. and Nocardia aurantia sp. nov., isolated from the gut of the fungus growing-termite Macrotermes natalensis.</title>
        <authorList>
            <person name="Christine B."/>
            <person name="Rene B."/>
        </authorList>
    </citation>
    <scope>NUCLEOTIDE SEQUENCE [LARGE SCALE GENOMIC DNA]</scope>
    <source>
        <strain evidence="7 8">DSM 102126</strain>
    </source>
</reference>
<dbReference type="Proteomes" id="UP000431901">
    <property type="component" value="Unassembled WGS sequence"/>
</dbReference>
<keyword evidence="2 5" id="KW-0479">Metal-binding</keyword>
<protein>
    <submittedName>
        <fullName evidence="7">CoA ester lyase</fullName>
    </submittedName>
</protein>
<evidence type="ECO:0000256" key="2">
    <source>
        <dbReference type="ARBA" id="ARBA00022723"/>
    </source>
</evidence>
<dbReference type="GO" id="GO:0016829">
    <property type="term" value="F:lyase activity"/>
    <property type="evidence" value="ECO:0007669"/>
    <property type="project" value="UniProtKB-KW"/>
</dbReference>
<keyword evidence="3 5" id="KW-0460">Magnesium</keyword>
<dbReference type="PANTHER" id="PTHR32308">
    <property type="entry name" value="LYASE BETA SUBUNIT, PUTATIVE (AFU_ORTHOLOGUE AFUA_4G13030)-RELATED"/>
    <property type="match status" value="1"/>
</dbReference>
<evidence type="ECO:0000313" key="7">
    <source>
        <dbReference type="EMBL" id="MXQ67845.1"/>
    </source>
</evidence>
<feature type="binding site" evidence="4">
    <location>
        <position position="68"/>
    </location>
    <ligand>
        <name>substrate</name>
    </ligand>
</feature>
<dbReference type="GO" id="GO:0006107">
    <property type="term" value="P:oxaloacetate metabolic process"/>
    <property type="evidence" value="ECO:0007669"/>
    <property type="project" value="TreeGrafter"/>
</dbReference>
<feature type="binding site" evidence="5">
    <location>
        <position position="119"/>
    </location>
    <ligand>
        <name>Mg(2+)</name>
        <dbReference type="ChEBI" id="CHEBI:18420"/>
    </ligand>
</feature>
<sequence length="279" mass="28710">MNGIRSWLYVPAAQPHRVAKALSGDADAVVIDLEDSVPAAGKAAARDLLAGTLGDVLAAPGHKPVAVRVNALPGPGADDLRALSGLPLTAVRLPKTEDPGEVRRAADLLPGVDLHLLVESALGLRRCFELAGCAPSVRALLLGEGDLSRDLGSGHPAIMDAARFRVLLAARAAGLPAPSLSVFRSLDDLDALRADTLRGKDLGFFGRSVVHPRQVPVVNAVFAPDPAEIAEARAVLAAAADAGTRGTAAWRTADGEIADLAAVRAAEDVLARAAGTEDR</sequence>
<feature type="domain" description="HpcH/HpaI aldolase/citrate lyase" evidence="6">
    <location>
        <begin position="5"/>
        <end position="212"/>
    </location>
</feature>
<evidence type="ECO:0000259" key="6">
    <source>
        <dbReference type="Pfam" id="PF03328"/>
    </source>
</evidence>
<dbReference type="InterPro" id="IPR011206">
    <property type="entry name" value="Citrate_lyase_beta/mcl1/mcl2"/>
</dbReference>
<dbReference type="EMBL" id="WUTW01000009">
    <property type="protein sequence ID" value="MXQ67845.1"/>
    <property type="molecule type" value="Genomic_DNA"/>
</dbReference>
<comment type="cofactor">
    <cofactor evidence="1">
        <name>Mg(2+)</name>
        <dbReference type="ChEBI" id="CHEBI:18420"/>
    </cofactor>
</comment>
<dbReference type="InterPro" id="IPR015813">
    <property type="entry name" value="Pyrv/PenolPyrv_kinase-like_dom"/>
</dbReference>
<feature type="binding site" evidence="4">
    <location>
        <position position="119"/>
    </location>
    <ligand>
        <name>substrate</name>
    </ligand>
</feature>
<evidence type="ECO:0000256" key="1">
    <source>
        <dbReference type="ARBA" id="ARBA00001946"/>
    </source>
</evidence>
<keyword evidence="7" id="KW-0456">Lyase</keyword>
<dbReference type="Gene3D" id="3.20.20.60">
    <property type="entry name" value="Phosphoenolpyruvate-binding domains"/>
    <property type="match status" value="1"/>
</dbReference>
<proteinExistence type="predicted"/>
<name>A0A6I4WHP3_9ACTN</name>
<comment type="caution">
    <text evidence="7">The sequence shown here is derived from an EMBL/GenBank/DDBJ whole genome shotgun (WGS) entry which is preliminary data.</text>
</comment>
<dbReference type="InterPro" id="IPR005000">
    <property type="entry name" value="Aldolase/citrate-lyase_domain"/>
</dbReference>
<gene>
    <name evidence="7" type="ORF">GQ466_27875</name>
</gene>
<organism evidence="7 8">
    <name type="scientific">Actinomadura rayongensis</name>
    <dbReference type="NCBI Taxonomy" id="1429076"/>
    <lineage>
        <taxon>Bacteria</taxon>
        <taxon>Bacillati</taxon>
        <taxon>Actinomycetota</taxon>
        <taxon>Actinomycetes</taxon>
        <taxon>Streptosporangiales</taxon>
        <taxon>Thermomonosporaceae</taxon>
        <taxon>Actinomadura</taxon>
    </lineage>
</organism>
<dbReference type="InterPro" id="IPR040442">
    <property type="entry name" value="Pyrv_kinase-like_dom_sf"/>
</dbReference>
<dbReference type="Pfam" id="PF03328">
    <property type="entry name" value="HpcH_HpaI"/>
    <property type="match status" value="1"/>
</dbReference>
<evidence type="ECO:0000313" key="8">
    <source>
        <dbReference type="Proteomes" id="UP000431901"/>
    </source>
</evidence>
<dbReference type="PANTHER" id="PTHR32308:SF0">
    <property type="entry name" value="HPCH_HPAI ALDOLASE_CITRATE LYASE DOMAIN-CONTAINING PROTEIN"/>
    <property type="match status" value="1"/>
</dbReference>